<accession>A0A2Z3H1J3</accession>
<sequence length="95" mass="9888">MLRPHAPVPRAPRRRGARRATRKRRGHRAEPSAAPDTAIGLGTHRSSGDGGAGELIVRPRAETHGGGRDVDRVASPPSQVAGPTRAHPRGASGSV</sequence>
<name>A0A2Z3H1J3_9BACT</name>
<reference evidence="2 3" key="1">
    <citation type="submission" date="2018-01" db="EMBL/GenBank/DDBJ databases">
        <title>G. obscuriglobus.</title>
        <authorList>
            <person name="Franke J."/>
            <person name="Blomberg W."/>
            <person name="Selmecki A."/>
        </authorList>
    </citation>
    <scope>NUCLEOTIDE SEQUENCE [LARGE SCALE GENOMIC DNA]</scope>
    <source>
        <strain evidence="2 3">DSM 5831</strain>
    </source>
</reference>
<proteinExistence type="predicted"/>
<feature type="compositionally biased region" description="Pro residues" evidence="1">
    <location>
        <begin position="1"/>
        <end position="10"/>
    </location>
</feature>
<dbReference type="AlphaFoldDB" id="A0A2Z3H1J3"/>
<evidence type="ECO:0000313" key="2">
    <source>
        <dbReference type="EMBL" id="AWM37597.1"/>
    </source>
</evidence>
<feature type="region of interest" description="Disordered" evidence="1">
    <location>
        <begin position="1"/>
        <end position="95"/>
    </location>
</feature>
<evidence type="ECO:0000313" key="3">
    <source>
        <dbReference type="Proteomes" id="UP000245802"/>
    </source>
</evidence>
<feature type="compositionally biased region" description="Basic residues" evidence="1">
    <location>
        <begin position="11"/>
        <end position="27"/>
    </location>
</feature>
<dbReference type="Proteomes" id="UP000245802">
    <property type="component" value="Chromosome"/>
</dbReference>
<dbReference type="KEGG" id="gog:C1280_11675"/>
<organism evidence="2 3">
    <name type="scientific">Gemmata obscuriglobus</name>
    <dbReference type="NCBI Taxonomy" id="114"/>
    <lineage>
        <taxon>Bacteria</taxon>
        <taxon>Pseudomonadati</taxon>
        <taxon>Planctomycetota</taxon>
        <taxon>Planctomycetia</taxon>
        <taxon>Gemmatales</taxon>
        <taxon>Gemmataceae</taxon>
        <taxon>Gemmata</taxon>
    </lineage>
</organism>
<evidence type="ECO:0000256" key="1">
    <source>
        <dbReference type="SAM" id="MobiDB-lite"/>
    </source>
</evidence>
<dbReference type="EMBL" id="CP025958">
    <property type="protein sequence ID" value="AWM37597.1"/>
    <property type="molecule type" value="Genomic_DNA"/>
</dbReference>
<protein>
    <submittedName>
        <fullName evidence="2">Uncharacterized protein</fullName>
    </submittedName>
</protein>
<feature type="compositionally biased region" description="Basic and acidic residues" evidence="1">
    <location>
        <begin position="57"/>
        <end position="72"/>
    </location>
</feature>
<keyword evidence="3" id="KW-1185">Reference proteome</keyword>
<gene>
    <name evidence="2" type="ORF">C1280_11675</name>
</gene>